<protein>
    <submittedName>
        <fullName evidence="2">Acyl carrier protein</fullName>
    </submittedName>
</protein>
<organism evidence="2 3">
    <name type="scientific">Streptomyces lateritius</name>
    <dbReference type="NCBI Taxonomy" id="67313"/>
    <lineage>
        <taxon>Bacteria</taxon>
        <taxon>Bacillati</taxon>
        <taxon>Actinomycetota</taxon>
        <taxon>Actinomycetes</taxon>
        <taxon>Kitasatosporales</taxon>
        <taxon>Streptomycetaceae</taxon>
        <taxon>Streptomyces</taxon>
    </lineage>
</organism>
<name>A0ABW6YLG6_9ACTN</name>
<feature type="domain" description="Carrier" evidence="1">
    <location>
        <begin position="44"/>
        <end position="100"/>
    </location>
</feature>
<dbReference type="Pfam" id="PF00550">
    <property type="entry name" value="PP-binding"/>
    <property type="match status" value="1"/>
</dbReference>
<accession>A0ABW6YLG6</accession>
<proteinExistence type="predicted"/>
<dbReference type="Gene3D" id="1.10.1200.10">
    <property type="entry name" value="ACP-like"/>
    <property type="match status" value="1"/>
</dbReference>
<dbReference type="InterPro" id="IPR036736">
    <property type="entry name" value="ACP-like_sf"/>
</dbReference>
<comment type="caution">
    <text evidence="2">The sequence shown here is derived from an EMBL/GenBank/DDBJ whole genome shotgun (WGS) entry which is preliminary data.</text>
</comment>
<dbReference type="SUPFAM" id="SSF47336">
    <property type="entry name" value="ACP-like"/>
    <property type="match status" value="1"/>
</dbReference>
<dbReference type="EMBL" id="JBIBSM010000025">
    <property type="protein sequence ID" value="MFF8280730.1"/>
    <property type="molecule type" value="Genomic_DNA"/>
</dbReference>
<evidence type="ECO:0000313" key="2">
    <source>
        <dbReference type="EMBL" id="MFF8280730.1"/>
    </source>
</evidence>
<dbReference type="Proteomes" id="UP001603013">
    <property type="component" value="Unassembled WGS sequence"/>
</dbReference>
<reference evidence="2 3" key="1">
    <citation type="submission" date="2024-10" db="EMBL/GenBank/DDBJ databases">
        <title>The Natural Products Discovery Center: Release of the First 8490 Sequenced Strains for Exploring Actinobacteria Biosynthetic Diversity.</title>
        <authorList>
            <person name="Kalkreuter E."/>
            <person name="Kautsar S.A."/>
            <person name="Yang D."/>
            <person name="Bader C.D."/>
            <person name="Teijaro C.N."/>
            <person name="Fluegel L."/>
            <person name="Davis C.M."/>
            <person name="Simpson J.R."/>
            <person name="Lauterbach L."/>
            <person name="Steele A.D."/>
            <person name="Gui C."/>
            <person name="Meng S."/>
            <person name="Li G."/>
            <person name="Viehrig K."/>
            <person name="Ye F."/>
            <person name="Su P."/>
            <person name="Kiefer A.F."/>
            <person name="Nichols A."/>
            <person name="Cepeda A.J."/>
            <person name="Yan W."/>
            <person name="Fan B."/>
            <person name="Jiang Y."/>
            <person name="Adhikari A."/>
            <person name="Zheng C.-J."/>
            <person name="Schuster L."/>
            <person name="Cowan T.M."/>
            <person name="Smanski M.J."/>
            <person name="Chevrette M.G."/>
            <person name="De Carvalho L.P.S."/>
            <person name="Shen B."/>
        </authorList>
    </citation>
    <scope>NUCLEOTIDE SEQUENCE [LARGE SCALE GENOMIC DNA]</scope>
    <source>
        <strain evidence="2 3">NPDC015755</strain>
    </source>
</reference>
<keyword evidence="3" id="KW-1185">Reference proteome</keyword>
<evidence type="ECO:0000313" key="3">
    <source>
        <dbReference type="Proteomes" id="UP001603013"/>
    </source>
</evidence>
<dbReference type="InterPro" id="IPR009081">
    <property type="entry name" value="PP-bd_ACP"/>
</dbReference>
<dbReference type="RefSeq" id="WP_391937525.1">
    <property type="nucleotide sequence ID" value="NZ_JBIBSM010000025.1"/>
</dbReference>
<gene>
    <name evidence="2" type="ORF">ACF05T_32495</name>
</gene>
<evidence type="ECO:0000259" key="1">
    <source>
        <dbReference type="Pfam" id="PF00550"/>
    </source>
</evidence>
<sequence length="124" mass="12977">MTDDIGNSSTLGHLPGLADLRAMSPDVRTATLAHCLRLHLDGLLHVPSGHRTSPHEPLRTQGLDWLNALNLSHGIRRDLGVELGAQTLLDGTVAELAALLDARMAWAGARPAASAAGRPATGRG</sequence>